<dbReference type="AlphaFoldDB" id="A0A409W7G7"/>
<dbReference type="OrthoDB" id="3263055at2759"/>
<name>A0A409W7G7_9AGAR</name>
<reference evidence="2 3" key="1">
    <citation type="journal article" date="2018" name="Evol. Lett.">
        <title>Horizontal gene cluster transfer increased hallucinogenic mushroom diversity.</title>
        <authorList>
            <person name="Reynolds H.T."/>
            <person name="Vijayakumar V."/>
            <person name="Gluck-Thaler E."/>
            <person name="Korotkin H.B."/>
            <person name="Matheny P.B."/>
            <person name="Slot J.C."/>
        </authorList>
    </citation>
    <scope>NUCLEOTIDE SEQUENCE [LARGE SCALE GENOMIC DNA]</scope>
    <source>
        <strain evidence="2 3">SRW20</strain>
    </source>
</reference>
<dbReference type="STRING" id="231916.A0A409W7G7"/>
<accession>A0A409W7G7</accession>
<dbReference type="EMBL" id="NHYE01005337">
    <property type="protein sequence ID" value="PPQ74480.1"/>
    <property type="molecule type" value="Genomic_DNA"/>
</dbReference>
<evidence type="ECO:0000256" key="1">
    <source>
        <dbReference type="SAM" id="Phobius"/>
    </source>
</evidence>
<gene>
    <name evidence="2" type="ORF">CVT26_001396</name>
</gene>
<keyword evidence="1" id="KW-1133">Transmembrane helix</keyword>
<dbReference type="InParanoid" id="A0A409W7G7"/>
<proteinExistence type="predicted"/>
<organism evidence="2 3">
    <name type="scientific">Gymnopilus dilepis</name>
    <dbReference type="NCBI Taxonomy" id="231916"/>
    <lineage>
        <taxon>Eukaryota</taxon>
        <taxon>Fungi</taxon>
        <taxon>Dikarya</taxon>
        <taxon>Basidiomycota</taxon>
        <taxon>Agaricomycotina</taxon>
        <taxon>Agaricomycetes</taxon>
        <taxon>Agaricomycetidae</taxon>
        <taxon>Agaricales</taxon>
        <taxon>Agaricineae</taxon>
        <taxon>Hymenogastraceae</taxon>
        <taxon>Gymnopilus</taxon>
    </lineage>
</organism>
<dbReference type="Proteomes" id="UP000284706">
    <property type="component" value="Unassembled WGS sequence"/>
</dbReference>
<protein>
    <submittedName>
        <fullName evidence="2">Uncharacterized protein</fullName>
    </submittedName>
</protein>
<keyword evidence="1" id="KW-0472">Membrane</keyword>
<feature type="transmembrane region" description="Helical" evidence="1">
    <location>
        <begin position="107"/>
        <end position="127"/>
    </location>
</feature>
<comment type="caution">
    <text evidence="2">The sequence shown here is derived from an EMBL/GenBank/DDBJ whole genome shotgun (WGS) entry which is preliminary data.</text>
</comment>
<evidence type="ECO:0000313" key="3">
    <source>
        <dbReference type="Proteomes" id="UP000284706"/>
    </source>
</evidence>
<sequence>MCPAFTAVTVVWAFETVHQALISHAVYHYVIANYNNPGSLDYLVWYVALVNLVIESIDVSCKELCLAFENPIVVVILSRYSPSSRSYLTFQFKTWTELKRLRGLSMAVNLAGALADTAIAVVLYTLLYKCHTGFRRWLNCKINRDDTQAGESPRTQILLILMFAYDGAQRQYRGANKHLDNFFQPRPIFDYITGPGVKEYIDLRCLLFQPWSPWNNFEGPDFDALLVYANSLLASLNARQMIRRSGEISEFSSPSQSVPESHPQTSAPVVRFALHHVYTTDAESLRLEESKQVVNQACHEHDCLHVANMEMELQENVQ</sequence>
<keyword evidence="3" id="KW-1185">Reference proteome</keyword>
<evidence type="ECO:0000313" key="2">
    <source>
        <dbReference type="EMBL" id="PPQ74480.1"/>
    </source>
</evidence>
<keyword evidence="1" id="KW-0812">Transmembrane</keyword>